<protein>
    <submittedName>
        <fullName evidence="3">UvrB/UvrC motif-containing protein</fullName>
    </submittedName>
</protein>
<dbReference type="GO" id="GO:1990170">
    <property type="term" value="P:stress response to cadmium ion"/>
    <property type="evidence" value="ECO:0007669"/>
    <property type="project" value="TreeGrafter"/>
</dbReference>
<gene>
    <name evidence="3" type="ORF">IAB02_08540</name>
</gene>
<dbReference type="InterPro" id="IPR025542">
    <property type="entry name" value="YacH"/>
</dbReference>
<accession>A0A9D1IEJ6</accession>
<evidence type="ECO:0000313" key="3">
    <source>
        <dbReference type="EMBL" id="HIU34597.1"/>
    </source>
</evidence>
<name>A0A9D1IEJ6_9FIRM</name>
<sequence length="184" mass="20200">MMCDECGIRPAKFHLTTISGEEKVERNLCPVCMAKYQKQLPGLDFTNLAGLISGFLGAAGAQGNKSSEAEDASTDLVCPNCGATYKEFQKSGMLGCVHCYQAFKKPLEPLLMRVHGNTQHAGRIPGGVKSNVSIQMNIDRLKQQLVKAIAQEEYEEAATLRDQIRALKNQIAEEDGRSEVEDHE</sequence>
<dbReference type="AlphaFoldDB" id="A0A9D1IEJ6"/>
<organism evidence="3 4">
    <name type="scientific">Candidatus Pullichristensenella excrementigallinarum</name>
    <dbReference type="NCBI Taxonomy" id="2840907"/>
    <lineage>
        <taxon>Bacteria</taxon>
        <taxon>Bacillati</taxon>
        <taxon>Bacillota</taxon>
        <taxon>Clostridia</taxon>
        <taxon>Candidatus Pullichristensenella</taxon>
    </lineage>
</organism>
<dbReference type="Pfam" id="PF02151">
    <property type="entry name" value="UVR"/>
    <property type="match status" value="1"/>
</dbReference>
<dbReference type="GO" id="GO:0008270">
    <property type="term" value="F:zinc ion binding"/>
    <property type="evidence" value="ECO:0007669"/>
    <property type="project" value="TreeGrafter"/>
</dbReference>
<dbReference type="GO" id="GO:0046870">
    <property type="term" value="F:cadmium ion binding"/>
    <property type="evidence" value="ECO:0007669"/>
    <property type="project" value="TreeGrafter"/>
</dbReference>
<dbReference type="PROSITE" id="PS50151">
    <property type="entry name" value="UVR"/>
    <property type="match status" value="1"/>
</dbReference>
<feature type="domain" description="UVR" evidence="2">
    <location>
        <begin position="135"/>
        <end position="170"/>
    </location>
</feature>
<dbReference type="InterPro" id="IPR036876">
    <property type="entry name" value="UVR_dom_sf"/>
</dbReference>
<dbReference type="GO" id="GO:0050897">
    <property type="term" value="F:cobalt ion binding"/>
    <property type="evidence" value="ECO:0007669"/>
    <property type="project" value="TreeGrafter"/>
</dbReference>
<comment type="caution">
    <text evidence="3">The sequence shown here is derived from an EMBL/GenBank/DDBJ whole genome shotgun (WGS) entry which is preliminary data.</text>
</comment>
<dbReference type="InterPro" id="IPR001943">
    <property type="entry name" value="UVR_dom"/>
</dbReference>
<dbReference type="EMBL" id="DVMU01000188">
    <property type="protein sequence ID" value="HIU34597.1"/>
    <property type="molecule type" value="Genomic_DNA"/>
</dbReference>
<dbReference type="SUPFAM" id="SSF46600">
    <property type="entry name" value="C-terminal UvrC-binding domain of UvrB"/>
    <property type="match status" value="1"/>
</dbReference>
<dbReference type="Gene3D" id="4.10.860.10">
    <property type="entry name" value="UVR domain"/>
    <property type="match status" value="1"/>
</dbReference>
<evidence type="ECO:0000256" key="1">
    <source>
        <dbReference type="SAM" id="Coils"/>
    </source>
</evidence>
<dbReference type="PIRSF" id="PIRSF015034">
    <property type="entry name" value="YacH"/>
    <property type="match status" value="1"/>
</dbReference>
<dbReference type="GO" id="GO:1990169">
    <property type="term" value="P:stress response to copper ion"/>
    <property type="evidence" value="ECO:0007669"/>
    <property type="project" value="TreeGrafter"/>
</dbReference>
<proteinExistence type="predicted"/>
<dbReference type="PANTHER" id="PTHR38430:SF1">
    <property type="entry name" value="PROTEIN-ARGININE KINASE ACTIVATOR PROTEIN"/>
    <property type="match status" value="1"/>
</dbReference>
<dbReference type="GO" id="GO:0005507">
    <property type="term" value="F:copper ion binding"/>
    <property type="evidence" value="ECO:0007669"/>
    <property type="project" value="TreeGrafter"/>
</dbReference>
<dbReference type="Proteomes" id="UP000824072">
    <property type="component" value="Unassembled WGS sequence"/>
</dbReference>
<keyword evidence="1" id="KW-0175">Coiled coil</keyword>
<reference evidence="3" key="1">
    <citation type="submission" date="2020-10" db="EMBL/GenBank/DDBJ databases">
        <authorList>
            <person name="Gilroy R."/>
        </authorList>
    </citation>
    <scope>NUCLEOTIDE SEQUENCE</scope>
    <source>
        <strain evidence="3">ChiHcec3-11533</strain>
    </source>
</reference>
<evidence type="ECO:0000259" key="2">
    <source>
        <dbReference type="PROSITE" id="PS50151"/>
    </source>
</evidence>
<evidence type="ECO:0000313" key="4">
    <source>
        <dbReference type="Proteomes" id="UP000824072"/>
    </source>
</evidence>
<dbReference type="PANTHER" id="PTHR38430">
    <property type="entry name" value="PROTEIN-ARGININE KINASE ACTIVATOR PROTEIN"/>
    <property type="match status" value="1"/>
</dbReference>
<feature type="coiled-coil region" evidence="1">
    <location>
        <begin position="131"/>
        <end position="177"/>
    </location>
</feature>
<reference evidence="3" key="2">
    <citation type="journal article" date="2021" name="PeerJ">
        <title>Extensive microbial diversity within the chicken gut microbiome revealed by metagenomics and culture.</title>
        <authorList>
            <person name="Gilroy R."/>
            <person name="Ravi A."/>
            <person name="Getino M."/>
            <person name="Pursley I."/>
            <person name="Horton D.L."/>
            <person name="Alikhan N.F."/>
            <person name="Baker D."/>
            <person name="Gharbi K."/>
            <person name="Hall N."/>
            <person name="Watson M."/>
            <person name="Adriaenssens E.M."/>
            <person name="Foster-Nyarko E."/>
            <person name="Jarju S."/>
            <person name="Secka A."/>
            <person name="Antonio M."/>
            <person name="Oren A."/>
            <person name="Chaudhuri R.R."/>
            <person name="La Ragione R."/>
            <person name="Hildebrand F."/>
            <person name="Pallen M.J."/>
        </authorList>
    </citation>
    <scope>NUCLEOTIDE SEQUENCE</scope>
    <source>
        <strain evidence="3">ChiHcec3-11533</strain>
    </source>
</reference>